<dbReference type="OrthoDB" id="7226304at2"/>
<proteinExistence type="predicted"/>
<accession>A0A149UQY3</accession>
<reference evidence="2 3" key="1">
    <citation type="submission" date="2015-06" db="EMBL/GenBank/DDBJ databases">
        <title>Improved classification and identification of acetic acid bacteria using matrix-assisted laser desorption/ionization time-of-flight mass spectrometry; Gluconobacter nephelii and Gluconobacter uchimurae are later heterotypic synonyms of Gluconobacter japonicus and Gluconobacter oxydans, respectively.</title>
        <authorList>
            <person name="Li L."/>
            <person name="Cleenwerck I."/>
            <person name="De Vuyst L."/>
            <person name="Vandamme P."/>
        </authorList>
    </citation>
    <scope>NUCLEOTIDE SEQUENCE [LARGE SCALE GENOMIC DNA]</scope>
    <source>
        <strain evidence="2 3">LMG 1699</strain>
    </source>
</reference>
<dbReference type="Proteomes" id="UP000075377">
    <property type="component" value="Unassembled WGS sequence"/>
</dbReference>
<dbReference type="RefSeq" id="WP_061499429.1">
    <property type="nucleotide sequence ID" value="NZ_LHZX01000244.1"/>
</dbReference>
<evidence type="ECO:0000256" key="1">
    <source>
        <dbReference type="SAM" id="MobiDB-lite"/>
    </source>
</evidence>
<protein>
    <submittedName>
        <fullName evidence="2">Uncharacterized protein</fullName>
    </submittedName>
</protein>
<dbReference type="PATRIC" id="fig|178901.14.peg.591"/>
<gene>
    <name evidence="2" type="ORF">AD951_03715</name>
</gene>
<evidence type="ECO:0000313" key="3">
    <source>
        <dbReference type="Proteomes" id="UP000075377"/>
    </source>
</evidence>
<sequence length="160" mass="15591">MKFFPLYETAPGAGTYQLGSAEIEAESTSAAVAIAEQSAPAGCRTGVWPYKEVAGLPDNPAPAAGEAGRLYDVLSQPAGPTGTFSPSGQVFGSFSADASGMALSLERFFGFRLGLIPQGEKPAPAAAPAPASSSGTTSAAATASGSASTVSSGGSATPAG</sequence>
<feature type="region of interest" description="Disordered" evidence="1">
    <location>
        <begin position="120"/>
        <end position="160"/>
    </location>
</feature>
<comment type="caution">
    <text evidence="2">The sequence shown here is derived from an EMBL/GenBank/DDBJ whole genome shotgun (WGS) entry which is preliminary data.</text>
</comment>
<name>A0A149UQY3_9PROT</name>
<feature type="compositionally biased region" description="Low complexity" evidence="1">
    <location>
        <begin position="122"/>
        <end position="160"/>
    </location>
</feature>
<dbReference type="AlphaFoldDB" id="A0A149UQY3"/>
<organism evidence="2 3">
    <name type="scientific">Acetobacter malorum</name>
    <dbReference type="NCBI Taxonomy" id="178901"/>
    <lineage>
        <taxon>Bacteria</taxon>
        <taxon>Pseudomonadati</taxon>
        <taxon>Pseudomonadota</taxon>
        <taxon>Alphaproteobacteria</taxon>
        <taxon>Acetobacterales</taxon>
        <taxon>Acetobacteraceae</taxon>
        <taxon>Acetobacter</taxon>
    </lineage>
</organism>
<evidence type="ECO:0000313" key="2">
    <source>
        <dbReference type="EMBL" id="KXV70146.1"/>
    </source>
</evidence>
<dbReference type="EMBL" id="LHZX01000244">
    <property type="protein sequence ID" value="KXV70146.1"/>
    <property type="molecule type" value="Genomic_DNA"/>
</dbReference>